<dbReference type="AlphaFoldDB" id="A0A0J6D0I6"/>
<feature type="compositionally biased region" description="Basic residues" evidence="9">
    <location>
        <begin position="1"/>
        <end position="14"/>
    </location>
</feature>
<evidence type="ECO:0000256" key="8">
    <source>
        <dbReference type="RuleBase" id="RU362010"/>
    </source>
</evidence>
<dbReference type="GO" id="GO:0050897">
    <property type="term" value="F:cobalt ion binding"/>
    <property type="evidence" value="ECO:0007669"/>
    <property type="project" value="TreeGrafter"/>
</dbReference>
<dbReference type="STRING" id="157733.AB986_06195"/>
<dbReference type="EMBL" id="LELK01000001">
    <property type="protein sequence ID" value="KMM38850.1"/>
    <property type="molecule type" value="Genomic_DNA"/>
</dbReference>
<dbReference type="Gene3D" id="1.20.58.340">
    <property type="entry name" value="Magnesium transport protein CorA, transmembrane region"/>
    <property type="match status" value="2"/>
</dbReference>
<feature type="region of interest" description="Disordered" evidence="9">
    <location>
        <begin position="1"/>
        <end position="20"/>
    </location>
</feature>
<keyword evidence="5 8" id="KW-0812">Transmembrane</keyword>
<dbReference type="PANTHER" id="PTHR46494:SF1">
    <property type="entry name" value="CORA FAMILY METAL ION TRANSPORTER (EUROFUNG)"/>
    <property type="match status" value="1"/>
</dbReference>
<evidence type="ECO:0000256" key="5">
    <source>
        <dbReference type="ARBA" id="ARBA00022692"/>
    </source>
</evidence>
<comment type="similarity">
    <text evidence="2 8">Belongs to the CorA metal ion transporter (MIT) (TC 1.A.35) family.</text>
</comment>
<accession>A0A0J6D0I6</accession>
<feature type="transmembrane region" description="Helical" evidence="8">
    <location>
        <begin position="331"/>
        <end position="351"/>
    </location>
</feature>
<dbReference type="Pfam" id="PF01544">
    <property type="entry name" value="CorA"/>
    <property type="match status" value="1"/>
</dbReference>
<dbReference type="FunFam" id="1.20.58.340:FF:000012">
    <property type="entry name" value="Magnesium transport protein CorA"/>
    <property type="match status" value="1"/>
</dbReference>
<keyword evidence="3 8" id="KW-0813">Transport</keyword>
<comment type="caution">
    <text evidence="10">The sequence shown here is derived from an EMBL/GenBank/DDBJ whole genome shotgun (WGS) entry which is preliminary data.</text>
</comment>
<dbReference type="GO" id="GO:0015095">
    <property type="term" value="F:magnesium ion transmembrane transporter activity"/>
    <property type="evidence" value="ECO:0007669"/>
    <property type="project" value="UniProtKB-UniRule"/>
</dbReference>
<dbReference type="OrthoDB" id="9803416at2"/>
<gene>
    <name evidence="8" type="primary">corA</name>
    <name evidence="10" type="ORF">AB986_06195</name>
</gene>
<keyword evidence="4 8" id="KW-1003">Cell membrane</keyword>
<evidence type="ECO:0000256" key="7">
    <source>
        <dbReference type="ARBA" id="ARBA00023136"/>
    </source>
</evidence>
<reference evidence="10" key="1">
    <citation type="submission" date="2015-06" db="EMBL/GenBank/DDBJ databases">
        <authorList>
            <person name="Liu B."/>
            <person name="Wang J."/>
            <person name="Zhu Y."/>
            <person name="Liu G."/>
            <person name="Chen Q."/>
            <person name="Zheng C."/>
            <person name="Che J."/>
            <person name="Ge C."/>
            <person name="Shi H."/>
            <person name="Pan Z."/>
            <person name="Liu X."/>
        </authorList>
    </citation>
    <scope>NUCLEOTIDE SEQUENCE [LARGE SCALE GENOMIC DNA]</scope>
    <source>
        <strain evidence="10">DSM 16346</strain>
    </source>
</reference>
<evidence type="ECO:0000256" key="4">
    <source>
        <dbReference type="ARBA" id="ARBA00022475"/>
    </source>
</evidence>
<dbReference type="SUPFAM" id="SSF144083">
    <property type="entry name" value="Magnesium transport protein CorA, transmembrane region"/>
    <property type="match status" value="1"/>
</dbReference>
<dbReference type="Gene3D" id="3.30.460.20">
    <property type="entry name" value="CorA soluble domain-like"/>
    <property type="match status" value="1"/>
</dbReference>
<dbReference type="Proteomes" id="UP000035996">
    <property type="component" value="Unassembled WGS sequence"/>
</dbReference>
<keyword evidence="7 8" id="KW-0472">Membrane</keyword>
<dbReference type="InterPro" id="IPR002523">
    <property type="entry name" value="MgTranspt_CorA/ZnTranspt_ZntB"/>
</dbReference>
<dbReference type="PATRIC" id="fig|157733.3.peg.3480"/>
<comment type="subcellular location">
    <subcellularLocation>
        <location evidence="1">Cell membrane</location>
        <topology evidence="1">Multi-pass membrane protein</topology>
    </subcellularLocation>
    <subcellularLocation>
        <location evidence="8">Membrane</location>
        <topology evidence="8">Multi-pass membrane protein</topology>
    </subcellularLocation>
</comment>
<evidence type="ECO:0000313" key="11">
    <source>
        <dbReference type="Proteomes" id="UP000035996"/>
    </source>
</evidence>
<organism evidence="10 11">
    <name type="scientific">Guptibacillus hwajinpoensis</name>
    <dbReference type="NCBI Taxonomy" id="208199"/>
    <lineage>
        <taxon>Bacteria</taxon>
        <taxon>Bacillati</taxon>
        <taxon>Bacillota</taxon>
        <taxon>Bacilli</taxon>
        <taxon>Bacillales</taxon>
        <taxon>Guptibacillaceae</taxon>
        <taxon>Guptibacillus</taxon>
    </lineage>
</organism>
<evidence type="ECO:0000256" key="3">
    <source>
        <dbReference type="ARBA" id="ARBA00022448"/>
    </source>
</evidence>
<dbReference type="InterPro" id="IPR004488">
    <property type="entry name" value="Mg/Co-transport_prot_CorA"/>
</dbReference>
<feature type="transmembrane region" description="Helical" evidence="8">
    <location>
        <begin position="299"/>
        <end position="319"/>
    </location>
</feature>
<protein>
    <recommendedName>
        <fullName evidence="8">Magnesium transport protein CorA</fullName>
    </recommendedName>
</protein>
<sequence length="357" mass="41685">MGIRKRLRRNRTQKKGMPPGSLVYIGEEKTEKVSVTAVEFDDQDLNEYEDISLEKLSEVFHSDKVTWINVNGVHNVQLVDEISKMVGLHPLTTEDILNTEHRPKIDFFEDHLLGIVKMLDLAPNSTDLDIEQVSFILTENTVITFQEKHGDLFDPVRLQLKESKGRIRKTGADFLFYSLLDVIFDQYLIIMDEMDDRIAELEGMIMENPDNHSLQDINEYKNTILQLKKTVWPVREVVNKLINRKVSYIKEDISFYLQDIHDHIVQANDMVETSRGQLYGLLDVYYSSLSMKMNEIMKVLTIVSTIFIPLTFIAGIYGMNFTNMPELDWQWSYPAVWIVMIIITGLMLVYFKRKNWF</sequence>
<dbReference type="PANTHER" id="PTHR46494">
    <property type="entry name" value="CORA FAMILY METAL ION TRANSPORTER (EUROFUNG)"/>
    <property type="match status" value="1"/>
</dbReference>
<dbReference type="GO" id="GO:0015087">
    <property type="term" value="F:cobalt ion transmembrane transporter activity"/>
    <property type="evidence" value="ECO:0007669"/>
    <property type="project" value="UniProtKB-UniRule"/>
</dbReference>
<dbReference type="NCBIfam" id="TIGR00383">
    <property type="entry name" value="corA"/>
    <property type="match status" value="1"/>
</dbReference>
<keyword evidence="11" id="KW-1185">Reference proteome</keyword>
<dbReference type="SUPFAM" id="SSF143865">
    <property type="entry name" value="CorA soluble domain-like"/>
    <property type="match status" value="1"/>
</dbReference>
<dbReference type="RefSeq" id="WP_048309993.1">
    <property type="nucleotide sequence ID" value="NZ_CP119526.1"/>
</dbReference>
<evidence type="ECO:0000256" key="2">
    <source>
        <dbReference type="ARBA" id="ARBA00009765"/>
    </source>
</evidence>
<dbReference type="CDD" id="cd12828">
    <property type="entry name" value="TmCorA-like_1"/>
    <property type="match status" value="1"/>
</dbReference>
<proteinExistence type="inferred from homology"/>
<dbReference type="InterPro" id="IPR045861">
    <property type="entry name" value="CorA_cytoplasmic_dom"/>
</dbReference>
<evidence type="ECO:0000256" key="1">
    <source>
        <dbReference type="ARBA" id="ARBA00004651"/>
    </source>
</evidence>
<comment type="function">
    <text evidence="8">Mediates influx of magnesium ions.</text>
</comment>
<keyword evidence="8" id="KW-0406">Ion transport</keyword>
<dbReference type="GO" id="GO:0005886">
    <property type="term" value="C:plasma membrane"/>
    <property type="evidence" value="ECO:0007669"/>
    <property type="project" value="UniProtKB-SubCell"/>
</dbReference>
<keyword evidence="6 8" id="KW-1133">Transmembrane helix</keyword>
<keyword evidence="8" id="KW-0460">Magnesium</keyword>
<name>A0A0J6D0I6_9BACL</name>
<dbReference type="GO" id="GO:0000287">
    <property type="term" value="F:magnesium ion binding"/>
    <property type="evidence" value="ECO:0007669"/>
    <property type="project" value="TreeGrafter"/>
</dbReference>
<evidence type="ECO:0000256" key="9">
    <source>
        <dbReference type="SAM" id="MobiDB-lite"/>
    </source>
</evidence>
<evidence type="ECO:0000256" key="6">
    <source>
        <dbReference type="ARBA" id="ARBA00022989"/>
    </source>
</evidence>
<dbReference type="InterPro" id="IPR045863">
    <property type="entry name" value="CorA_TM1_TM2"/>
</dbReference>
<evidence type="ECO:0000313" key="10">
    <source>
        <dbReference type="EMBL" id="KMM38850.1"/>
    </source>
</evidence>